<dbReference type="InterPro" id="IPR050131">
    <property type="entry name" value="Peptidase_S8_subtilisin-like"/>
</dbReference>
<dbReference type="GO" id="GO:0006508">
    <property type="term" value="P:proteolysis"/>
    <property type="evidence" value="ECO:0007669"/>
    <property type="project" value="UniProtKB-KW"/>
</dbReference>
<dbReference type="Pfam" id="PF00082">
    <property type="entry name" value="Peptidase_S8"/>
    <property type="match status" value="1"/>
</dbReference>
<comment type="caution">
    <text evidence="10">The sequence shown here is derived from an EMBL/GenBank/DDBJ whole genome shotgun (WGS) entry which is preliminary data.</text>
</comment>
<dbReference type="RefSeq" id="WP_133902491.1">
    <property type="nucleotide sequence ID" value="NZ_SOCP01000003.1"/>
</dbReference>
<sequence>MRRVGFGVVALGLVFATTPAVHANPLSTKESPDRQITLLTGDRVVVDNGRARQVIPGRGRDGMAFSVHRTADHLYVIPADALRAVASGQVDRRLFDIRTLTDFGYAGRDTVPLIVTGSGATRVAAEGRTLSSIDGVAYDAAKGDAWRTLTTTRGVSRIWLDGKRKAVLDHSVPQIGAPAAWAAGYTGAGVKVAVIDTGVDQTHPDLANQQLAEANFSGTPDNADHYGHGTHVASIVAGTGAKSGGRYRGVADGAGILDAKVLDDNGSGQDSWIIAGMEWAVEQGADIANLSLGGTDTPEIDPLEEAVNELSASSGTLFVVAAGNSFGDGTIGSPGSADAALTVGAVDREDELADFSSRGPRVGDGAIKPDVTAPGVDIVAALHSDGTVGEPVEPGYTALSGTSMATPHVAGAAALLAQQHPDYTGQQLKELLSASASPHADLTAFQQGAGRIDVARAITQTVTTDPANVSIGKVEWPHDDDVPVTRSVTYTNDGDAAVTLALSLDTTAPQGMFSLGADEVTVPAGGTAEVQVTADAGAGEADGYFSAAVVATEGDSVTRTPVALDREVESYDLTIDSIDATGAPASGYNMLVVGLDNSTFQAPYDEDGSVTLRLPKGQYLIDDIVSTAGGEDRSYGLLVQPVLVLDEDTAVTFDARTAKPVRVTPPAEATLSIADLGYSMVTDIGSMSSAFLTDDLGLVNTAHVGAPVPGTAFTGKVNTQWTGADGSFYGLAWFPHGTMPTGFSKVVTDAELATVTSELGATTPDRTGGKVSFPFPAEGDGFVFGVAEEVTLPGKRVEHLTTDGVRWQGQLTQNDGEKVEAQLTSPFESYQAGVSYVRPFNHAVFGPTMTDDGFPGGWVYRVGDQLVVSPALYGDKAGNAGQSVLSSAKFELYRDGQPIASGDQAGGSAEVPKQDGEYRAVVTTTRPREVFGLSTGVTVAWTFHSSYVDDETVVPLPVSAIRFTPDLDAANSAQAGVRFLVPVWLQHNGTGAVDRPRTLSVEASYDEGATWQEVETPMNMVAQLDHPADAASVSLRATATDAAGNSVTQTVIRAYTLRK</sequence>
<evidence type="ECO:0000256" key="2">
    <source>
        <dbReference type="ARBA" id="ARBA00022670"/>
    </source>
</evidence>
<keyword evidence="2 6" id="KW-0645">Protease</keyword>
<dbReference type="InterPro" id="IPR023828">
    <property type="entry name" value="Peptidase_S8_Ser-AS"/>
</dbReference>
<dbReference type="Gene3D" id="3.40.50.200">
    <property type="entry name" value="Peptidase S8/S53 domain"/>
    <property type="match status" value="1"/>
</dbReference>
<dbReference type="Proteomes" id="UP000294927">
    <property type="component" value="Unassembled WGS sequence"/>
</dbReference>
<feature type="chain" id="PRO_5020864979" evidence="8">
    <location>
        <begin position="24"/>
        <end position="1059"/>
    </location>
</feature>
<dbReference type="AlphaFoldDB" id="A0A4R7VZ97"/>
<dbReference type="SUPFAM" id="SSF52743">
    <property type="entry name" value="Subtilisin-like"/>
    <property type="match status" value="1"/>
</dbReference>
<dbReference type="GO" id="GO:0004252">
    <property type="term" value="F:serine-type endopeptidase activity"/>
    <property type="evidence" value="ECO:0007669"/>
    <property type="project" value="UniProtKB-UniRule"/>
</dbReference>
<keyword evidence="4 6" id="KW-0720">Serine protease</keyword>
<dbReference type="InterPro" id="IPR015500">
    <property type="entry name" value="Peptidase_S8_subtilisin-rel"/>
</dbReference>
<dbReference type="InterPro" id="IPR000209">
    <property type="entry name" value="Peptidase_S8/S53_dom"/>
</dbReference>
<feature type="active site" description="Charge relay system" evidence="5 6">
    <location>
        <position position="403"/>
    </location>
</feature>
<evidence type="ECO:0000256" key="8">
    <source>
        <dbReference type="SAM" id="SignalP"/>
    </source>
</evidence>
<dbReference type="InterPro" id="IPR022398">
    <property type="entry name" value="Peptidase_S8_His-AS"/>
</dbReference>
<dbReference type="EMBL" id="SOCP01000003">
    <property type="protein sequence ID" value="TDV55434.1"/>
    <property type="molecule type" value="Genomic_DNA"/>
</dbReference>
<keyword evidence="3 6" id="KW-0378">Hydrolase</keyword>
<dbReference type="PROSITE" id="PS00136">
    <property type="entry name" value="SUBTILASE_ASP"/>
    <property type="match status" value="1"/>
</dbReference>
<feature type="active site" description="Charge relay system" evidence="5 6">
    <location>
        <position position="196"/>
    </location>
</feature>
<keyword evidence="8" id="KW-0732">Signal</keyword>
<dbReference type="PIRSF" id="PIRSF037854">
    <property type="entry name" value="Dihydropyridine_esterase"/>
    <property type="match status" value="1"/>
</dbReference>
<dbReference type="PANTHER" id="PTHR43806">
    <property type="entry name" value="PEPTIDASE S8"/>
    <property type="match status" value="1"/>
</dbReference>
<proteinExistence type="inferred from homology"/>
<dbReference type="Gene3D" id="2.60.40.10">
    <property type="entry name" value="Immunoglobulins"/>
    <property type="match status" value="1"/>
</dbReference>
<evidence type="ECO:0000256" key="4">
    <source>
        <dbReference type="ARBA" id="ARBA00022825"/>
    </source>
</evidence>
<dbReference type="PROSITE" id="PS51892">
    <property type="entry name" value="SUBTILASE"/>
    <property type="match status" value="1"/>
</dbReference>
<dbReference type="InterPro" id="IPR013783">
    <property type="entry name" value="Ig-like_fold"/>
</dbReference>
<feature type="domain" description="Peptidase S8/S53" evidence="9">
    <location>
        <begin position="187"/>
        <end position="450"/>
    </location>
</feature>
<protein>
    <submittedName>
        <fullName evidence="10">Subtilisin family serine protease</fullName>
    </submittedName>
</protein>
<organism evidence="10 11">
    <name type="scientific">Actinophytocola oryzae</name>
    <dbReference type="NCBI Taxonomy" id="502181"/>
    <lineage>
        <taxon>Bacteria</taxon>
        <taxon>Bacillati</taxon>
        <taxon>Actinomycetota</taxon>
        <taxon>Actinomycetes</taxon>
        <taxon>Pseudonocardiales</taxon>
        <taxon>Pseudonocardiaceae</taxon>
    </lineage>
</organism>
<evidence type="ECO:0000256" key="5">
    <source>
        <dbReference type="PIRSR" id="PIRSR615500-1"/>
    </source>
</evidence>
<comment type="similarity">
    <text evidence="1 6 7">Belongs to the peptidase S8 family.</text>
</comment>
<dbReference type="InterPro" id="IPR017297">
    <property type="entry name" value="Peptidase_S8A_DPH-A"/>
</dbReference>
<accession>A0A4R7VZ97</accession>
<dbReference type="PROSITE" id="PS00138">
    <property type="entry name" value="SUBTILASE_SER"/>
    <property type="match status" value="1"/>
</dbReference>
<dbReference type="InterPro" id="IPR036852">
    <property type="entry name" value="Peptidase_S8/S53_dom_sf"/>
</dbReference>
<evidence type="ECO:0000256" key="7">
    <source>
        <dbReference type="RuleBase" id="RU003355"/>
    </source>
</evidence>
<dbReference type="InterPro" id="IPR023827">
    <property type="entry name" value="Peptidase_S8_Asp-AS"/>
</dbReference>
<dbReference type="OrthoDB" id="9795680at2"/>
<evidence type="ECO:0000313" key="10">
    <source>
        <dbReference type="EMBL" id="TDV55434.1"/>
    </source>
</evidence>
<keyword evidence="11" id="KW-1185">Reference proteome</keyword>
<evidence type="ECO:0000259" key="9">
    <source>
        <dbReference type="Pfam" id="PF00082"/>
    </source>
</evidence>
<dbReference type="PRINTS" id="PR00723">
    <property type="entry name" value="SUBTILISIN"/>
</dbReference>
<reference evidence="10 11" key="1">
    <citation type="submission" date="2019-03" db="EMBL/GenBank/DDBJ databases">
        <title>Genomic Encyclopedia of Archaeal and Bacterial Type Strains, Phase II (KMG-II): from individual species to whole genera.</title>
        <authorList>
            <person name="Goeker M."/>
        </authorList>
    </citation>
    <scope>NUCLEOTIDE SEQUENCE [LARGE SCALE GENOMIC DNA]</scope>
    <source>
        <strain evidence="10 11">DSM 45499</strain>
    </source>
</reference>
<gene>
    <name evidence="10" type="ORF">CLV71_103675</name>
</gene>
<evidence type="ECO:0000256" key="6">
    <source>
        <dbReference type="PROSITE-ProRule" id="PRU01240"/>
    </source>
</evidence>
<evidence type="ECO:0000256" key="1">
    <source>
        <dbReference type="ARBA" id="ARBA00011073"/>
    </source>
</evidence>
<dbReference type="PROSITE" id="PS00137">
    <property type="entry name" value="SUBTILASE_HIS"/>
    <property type="match status" value="1"/>
</dbReference>
<evidence type="ECO:0000256" key="3">
    <source>
        <dbReference type="ARBA" id="ARBA00022801"/>
    </source>
</evidence>
<name>A0A4R7VZ97_9PSEU</name>
<feature type="signal peptide" evidence="8">
    <location>
        <begin position="1"/>
        <end position="23"/>
    </location>
</feature>
<dbReference type="GO" id="GO:0005975">
    <property type="term" value="P:carbohydrate metabolic process"/>
    <property type="evidence" value="ECO:0007669"/>
    <property type="project" value="UniProtKB-ARBA"/>
</dbReference>
<feature type="active site" description="Charge relay system" evidence="5 6">
    <location>
        <position position="228"/>
    </location>
</feature>
<evidence type="ECO:0000313" key="11">
    <source>
        <dbReference type="Proteomes" id="UP000294927"/>
    </source>
</evidence>
<dbReference type="PANTHER" id="PTHR43806:SF11">
    <property type="entry name" value="CEREVISIN-RELATED"/>
    <property type="match status" value="1"/>
</dbReference>